<reference evidence="3" key="1">
    <citation type="journal article" date="2019" name="Int. J. Syst. Evol. Microbiol.">
        <title>The Global Catalogue of Microorganisms (GCM) 10K type strain sequencing project: providing services to taxonomists for standard genome sequencing and annotation.</title>
        <authorList>
            <consortium name="The Broad Institute Genomics Platform"/>
            <consortium name="The Broad Institute Genome Sequencing Center for Infectious Disease"/>
            <person name="Wu L."/>
            <person name="Ma J."/>
        </authorList>
    </citation>
    <scope>NUCLEOTIDE SEQUENCE [LARGE SCALE GENOMIC DNA]</scope>
    <source>
        <strain evidence="3">JCM 4350</strain>
    </source>
</reference>
<dbReference type="PROSITE" id="PS51257">
    <property type="entry name" value="PROKAR_LIPOPROTEIN"/>
    <property type="match status" value="1"/>
</dbReference>
<evidence type="ECO:0000313" key="3">
    <source>
        <dbReference type="Proteomes" id="UP000659767"/>
    </source>
</evidence>
<feature type="chain" id="PRO_5046420479" description="Lipoprotein" evidence="1">
    <location>
        <begin position="19"/>
        <end position="244"/>
    </location>
</feature>
<proteinExistence type="predicted"/>
<dbReference type="Proteomes" id="UP000659767">
    <property type="component" value="Unassembled WGS sequence"/>
</dbReference>
<name>A0ABQ2TJN2_STRBA</name>
<dbReference type="EMBL" id="BMSZ01000018">
    <property type="protein sequence ID" value="GGS73830.1"/>
    <property type="molecule type" value="Genomic_DNA"/>
</dbReference>
<keyword evidence="1" id="KW-0732">Signal</keyword>
<feature type="signal peptide" evidence="1">
    <location>
        <begin position="1"/>
        <end position="18"/>
    </location>
</feature>
<dbReference type="Gene3D" id="2.50.20.20">
    <property type="match status" value="1"/>
</dbReference>
<dbReference type="InterPro" id="IPR029046">
    <property type="entry name" value="LolA/LolB/LppX"/>
</dbReference>
<gene>
    <name evidence="2" type="ORF">GCM10010253_56020</name>
</gene>
<comment type="caution">
    <text evidence="2">The sequence shown here is derived from an EMBL/GenBank/DDBJ whole genome shotgun (WGS) entry which is preliminary data.</text>
</comment>
<organism evidence="2 3">
    <name type="scientific">Streptomyces badius</name>
    <dbReference type="NCBI Taxonomy" id="1941"/>
    <lineage>
        <taxon>Bacteria</taxon>
        <taxon>Bacillati</taxon>
        <taxon>Actinomycetota</taxon>
        <taxon>Actinomycetes</taxon>
        <taxon>Kitasatosporales</taxon>
        <taxon>Streptomycetaceae</taxon>
        <taxon>Streptomyces</taxon>
    </lineage>
</organism>
<evidence type="ECO:0000256" key="1">
    <source>
        <dbReference type="SAM" id="SignalP"/>
    </source>
</evidence>
<dbReference type="SUPFAM" id="SSF89392">
    <property type="entry name" value="Prokaryotic lipoproteins and lipoprotein localization factors"/>
    <property type="match status" value="1"/>
</dbReference>
<accession>A0ABQ2TJN2</accession>
<evidence type="ECO:0008006" key="4">
    <source>
        <dbReference type="Google" id="ProtNLM"/>
    </source>
</evidence>
<sequence>MRLVTRISVNTLCTLALAGLVACGTDSPKETGPFAGQSGPEVVNKALKKTTGVKSLRMDLDMTTADGRIKAAFASSLGGDCTGTMTMGGEGRMDVVKTGETVYTKFDEALLREQSKGEPKADVDAAVELLAGRWMESKASDPDTKDSIEFCDLKGLLKDFEGNDNVARKKGPTTVAGTPALRLTEKEGKETYTVDVAAEGAPYILRITSRGGEEPMTMNLSDFDVPVVAKKPAAKDIVDLDLEQ</sequence>
<evidence type="ECO:0000313" key="2">
    <source>
        <dbReference type="EMBL" id="GGS73830.1"/>
    </source>
</evidence>
<protein>
    <recommendedName>
        <fullName evidence="4">Lipoprotein</fullName>
    </recommendedName>
</protein>
<dbReference type="RefSeq" id="WP_199889395.1">
    <property type="nucleotide sequence ID" value="NZ_BMSZ01000018.1"/>
</dbReference>
<keyword evidence="3" id="KW-1185">Reference proteome</keyword>